<gene>
    <name evidence="2" type="ORF">LDJ79_00875</name>
</gene>
<evidence type="ECO:0008006" key="4">
    <source>
        <dbReference type="Google" id="ProtNLM"/>
    </source>
</evidence>
<reference evidence="3" key="1">
    <citation type="submission" date="2023-07" db="EMBL/GenBank/DDBJ databases">
        <title>Molecular identification of indigenous halophilic bacteria isolated from red sea cost, biodegradation of synthetic dyes and assessment of degraded metabolite toxicity.</title>
        <authorList>
            <person name="Chaieb K."/>
            <person name="Altayb H.N."/>
        </authorList>
    </citation>
    <scope>NUCLEOTIDE SEQUENCE [LARGE SCALE GENOMIC DNA]</scope>
    <source>
        <strain evidence="3">K20</strain>
    </source>
</reference>
<proteinExistence type="predicted"/>
<accession>A0ABS7YG61</accession>
<organism evidence="2 3">
    <name type="scientific">Vibrio tritonius</name>
    <dbReference type="NCBI Taxonomy" id="1435069"/>
    <lineage>
        <taxon>Bacteria</taxon>
        <taxon>Pseudomonadati</taxon>
        <taxon>Pseudomonadota</taxon>
        <taxon>Gammaproteobacteria</taxon>
        <taxon>Vibrionales</taxon>
        <taxon>Vibrionaceae</taxon>
        <taxon>Vibrio</taxon>
    </lineage>
</organism>
<keyword evidence="3" id="KW-1185">Reference proteome</keyword>
<name>A0ABS7YG61_9VIBR</name>
<protein>
    <recommendedName>
        <fullName evidence="4">Conjugal transfer protein</fullName>
    </recommendedName>
</protein>
<dbReference type="Proteomes" id="UP001199044">
    <property type="component" value="Unassembled WGS sequence"/>
</dbReference>
<evidence type="ECO:0000313" key="2">
    <source>
        <dbReference type="EMBL" id="MCA2014642.1"/>
    </source>
</evidence>
<sequence length="137" mass="15399">MKAHHLTSLIIVAILTGCSSTTTVEDEQHIIPKGKYTMKEIYERQGSLSKKQDRSVLSVTKRPASDGEMSSDIYQINQIANEPQFRMLDNPTLYLYFPAKISKDGMPIPAWMTQIKMYNENQYALPGEVAISSGAQQ</sequence>
<feature type="region of interest" description="Disordered" evidence="1">
    <location>
        <begin position="45"/>
        <end position="68"/>
    </location>
</feature>
<evidence type="ECO:0000256" key="1">
    <source>
        <dbReference type="SAM" id="MobiDB-lite"/>
    </source>
</evidence>
<dbReference type="RefSeq" id="WP_225249263.1">
    <property type="nucleotide sequence ID" value="NZ_CP152308.1"/>
</dbReference>
<comment type="caution">
    <text evidence="2">The sequence shown here is derived from an EMBL/GenBank/DDBJ whole genome shotgun (WGS) entry which is preliminary data.</text>
</comment>
<dbReference type="PROSITE" id="PS51257">
    <property type="entry name" value="PROKAR_LIPOPROTEIN"/>
    <property type="match status" value="1"/>
</dbReference>
<evidence type="ECO:0000313" key="3">
    <source>
        <dbReference type="Proteomes" id="UP001199044"/>
    </source>
</evidence>
<dbReference type="EMBL" id="JAIWIU010000005">
    <property type="protein sequence ID" value="MCA2014642.1"/>
    <property type="molecule type" value="Genomic_DNA"/>
</dbReference>